<proteinExistence type="predicted"/>
<keyword evidence="2" id="KW-1185">Reference proteome</keyword>
<evidence type="ECO:0000313" key="2">
    <source>
        <dbReference type="Proteomes" id="UP000054928"/>
    </source>
</evidence>
<reference evidence="2" key="1">
    <citation type="submission" date="2014-09" db="EMBL/GenBank/DDBJ databases">
        <authorList>
            <person name="Sharma Rahul"/>
            <person name="Thines Marco"/>
        </authorList>
    </citation>
    <scope>NUCLEOTIDE SEQUENCE [LARGE SCALE GENOMIC DNA]</scope>
</reference>
<dbReference type="AlphaFoldDB" id="A0A0P1AZF4"/>
<sequence length="93" mass="10627">MTCVAERCIVLSSCALERCDLVGLSIETRSCMLLLMTRSPTAQRESPINYLVATSMPILKCLTILLLPYDARSTSFYIRKWQPQVQDYYLSNK</sequence>
<dbReference type="RefSeq" id="XP_024584224.1">
    <property type="nucleotide sequence ID" value="XM_024718868.1"/>
</dbReference>
<protein>
    <submittedName>
        <fullName evidence="1">Uncharacterized protein</fullName>
    </submittedName>
</protein>
<dbReference type="Proteomes" id="UP000054928">
    <property type="component" value="Unassembled WGS sequence"/>
</dbReference>
<dbReference type="EMBL" id="CCYD01002864">
    <property type="protein sequence ID" value="CEG47855.1"/>
    <property type="molecule type" value="Genomic_DNA"/>
</dbReference>
<organism evidence="1 2">
    <name type="scientific">Plasmopara halstedii</name>
    <name type="common">Downy mildew of sunflower</name>
    <dbReference type="NCBI Taxonomy" id="4781"/>
    <lineage>
        <taxon>Eukaryota</taxon>
        <taxon>Sar</taxon>
        <taxon>Stramenopiles</taxon>
        <taxon>Oomycota</taxon>
        <taxon>Peronosporomycetes</taxon>
        <taxon>Peronosporales</taxon>
        <taxon>Peronosporaceae</taxon>
        <taxon>Plasmopara</taxon>
    </lineage>
</organism>
<name>A0A0P1AZF4_PLAHL</name>
<dbReference type="GeneID" id="36400239"/>
<evidence type="ECO:0000313" key="1">
    <source>
        <dbReference type="EMBL" id="CEG47855.1"/>
    </source>
</evidence>
<accession>A0A0P1AZF4</accession>